<organism evidence="1 2">
    <name type="scientific">Setaria digitata</name>
    <dbReference type="NCBI Taxonomy" id="48799"/>
    <lineage>
        <taxon>Eukaryota</taxon>
        <taxon>Metazoa</taxon>
        <taxon>Ecdysozoa</taxon>
        <taxon>Nematoda</taxon>
        <taxon>Chromadorea</taxon>
        <taxon>Rhabditida</taxon>
        <taxon>Spirurina</taxon>
        <taxon>Spiruromorpha</taxon>
        <taxon>Filarioidea</taxon>
        <taxon>Setariidae</taxon>
        <taxon>Setaria</taxon>
    </lineage>
</organism>
<sequence>MDLQTLLLSASRIKMYSKRQLKMSQLMLELYIGYGAEQVSTDNHARVRRSPCFMPTAFPSRSSHPECLLIQVLSESTIANVLPHPSLCAFSNDATASPDSLVDLPLFQMVGSTTLFRHKLRNLPLET</sequence>
<keyword evidence="1" id="KW-1185">Reference proteome</keyword>
<reference evidence="2" key="1">
    <citation type="submission" date="2022-11" db="UniProtKB">
        <authorList>
            <consortium name="WormBaseParasite"/>
        </authorList>
    </citation>
    <scope>IDENTIFICATION</scope>
</reference>
<proteinExistence type="predicted"/>
<dbReference type="Proteomes" id="UP000887581">
    <property type="component" value="Unplaced"/>
</dbReference>
<evidence type="ECO:0000313" key="2">
    <source>
        <dbReference type="WBParaSite" id="sdigi.contig213.g6192.t1"/>
    </source>
</evidence>
<evidence type="ECO:0000313" key="1">
    <source>
        <dbReference type="Proteomes" id="UP000887581"/>
    </source>
</evidence>
<protein>
    <submittedName>
        <fullName evidence="2">Uncharacterized protein</fullName>
    </submittedName>
</protein>
<accession>A0A915PKL5</accession>
<dbReference type="WBParaSite" id="sdigi.contig213.g6192.t1">
    <property type="protein sequence ID" value="sdigi.contig213.g6192.t1"/>
    <property type="gene ID" value="sdigi.contig213.g6192"/>
</dbReference>
<name>A0A915PKL5_9BILA</name>
<dbReference type="AlphaFoldDB" id="A0A915PKL5"/>